<evidence type="ECO:0000313" key="2">
    <source>
        <dbReference type="EMBL" id="MDQ0536619.1"/>
    </source>
</evidence>
<proteinExistence type="predicted"/>
<dbReference type="EMBL" id="JAUSVU010000029">
    <property type="protein sequence ID" value="MDQ0536619.1"/>
    <property type="molecule type" value="Genomic_DNA"/>
</dbReference>
<keyword evidence="3" id="KW-1185">Reference proteome</keyword>
<comment type="caution">
    <text evidence="2">The sequence shown here is derived from an EMBL/GenBank/DDBJ whole genome shotgun (WGS) entry which is preliminary data.</text>
</comment>
<evidence type="ECO:0000313" key="3">
    <source>
        <dbReference type="Proteomes" id="UP001244552"/>
    </source>
</evidence>
<dbReference type="RefSeq" id="WP_209989579.1">
    <property type="nucleotide sequence ID" value="NZ_JAGINO010000029.1"/>
</dbReference>
<organism evidence="2 3">
    <name type="scientific">Azospirillum picis</name>
    <dbReference type="NCBI Taxonomy" id="488438"/>
    <lineage>
        <taxon>Bacteria</taxon>
        <taxon>Pseudomonadati</taxon>
        <taxon>Pseudomonadota</taxon>
        <taxon>Alphaproteobacteria</taxon>
        <taxon>Rhodospirillales</taxon>
        <taxon>Azospirillaceae</taxon>
        <taxon>Azospirillum</taxon>
    </lineage>
</organism>
<feature type="region of interest" description="Disordered" evidence="1">
    <location>
        <begin position="63"/>
        <end position="98"/>
    </location>
</feature>
<evidence type="ECO:0000256" key="1">
    <source>
        <dbReference type="SAM" id="MobiDB-lite"/>
    </source>
</evidence>
<protein>
    <submittedName>
        <fullName evidence="2">Uncharacterized protein</fullName>
    </submittedName>
</protein>
<sequence>MDGMMESQLSVTVWEPLFNDFGTLVQKEFESVDEAVRYAMETIPEPVRHVAVISRPDGTIIGPGEIHQRYGDLGNGPERSTVEAGQAGGSTAGRHPQPRCLQTLPAGFGIKGLMQRLRPAMRLRAAA</sequence>
<reference evidence="2 3" key="1">
    <citation type="submission" date="2023-07" db="EMBL/GenBank/DDBJ databases">
        <title>Genomic Encyclopedia of Type Strains, Phase IV (KMG-IV): sequencing the most valuable type-strain genomes for metagenomic binning, comparative biology and taxonomic classification.</title>
        <authorList>
            <person name="Goeker M."/>
        </authorList>
    </citation>
    <scope>NUCLEOTIDE SEQUENCE [LARGE SCALE GENOMIC DNA]</scope>
    <source>
        <strain evidence="2 3">DSM 19922</strain>
    </source>
</reference>
<dbReference type="Proteomes" id="UP001244552">
    <property type="component" value="Unassembled WGS sequence"/>
</dbReference>
<accession>A0ABU0MT03</accession>
<gene>
    <name evidence="2" type="ORF">QO018_005516</name>
</gene>
<name>A0ABU0MT03_9PROT</name>